<protein>
    <submittedName>
        <fullName evidence="4">PstS family phosphate ABC transporter substrate-binding protein</fullName>
    </submittedName>
</protein>
<dbReference type="Proteomes" id="UP001196661">
    <property type="component" value="Unassembled WGS sequence"/>
</dbReference>
<keyword evidence="5" id="KW-1185">Reference proteome</keyword>
<dbReference type="PANTHER" id="PTHR30570">
    <property type="entry name" value="PERIPLASMIC PHOSPHATE BINDING COMPONENT OF PHOSPHATE ABC TRANSPORTER"/>
    <property type="match status" value="1"/>
</dbReference>
<reference evidence="4 5" key="1">
    <citation type="journal article" date="2021" name="Mar. Drugs">
        <title>Genome Reduction and Secondary Metabolism of the Marine Sponge-Associated Cyanobacterium Leptothoe.</title>
        <authorList>
            <person name="Konstantinou D."/>
            <person name="Popin R.V."/>
            <person name="Fewer D.P."/>
            <person name="Sivonen K."/>
            <person name="Gkelis S."/>
        </authorList>
    </citation>
    <scope>NUCLEOTIDE SEQUENCE [LARGE SCALE GENOMIC DNA]</scope>
    <source>
        <strain evidence="4 5">TAU-MAC 1615</strain>
    </source>
</reference>
<dbReference type="EMBL" id="JADOER010000009">
    <property type="protein sequence ID" value="MBT9312646.1"/>
    <property type="molecule type" value="Genomic_DNA"/>
</dbReference>
<name>A0ABS5Y4U3_9CYAN</name>
<evidence type="ECO:0000313" key="4">
    <source>
        <dbReference type="EMBL" id="MBT9312646.1"/>
    </source>
</evidence>
<dbReference type="InterPro" id="IPR050811">
    <property type="entry name" value="Phosphate_ABC_transporter"/>
</dbReference>
<gene>
    <name evidence="4" type="ORF">IXB28_10550</name>
</gene>
<organism evidence="4 5">
    <name type="scientific">Leptothoe kymatousa TAU-MAC 1615</name>
    <dbReference type="NCBI Taxonomy" id="2364775"/>
    <lineage>
        <taxon>Bacteria</taxon>
        <taxon>Bacillati</taxon>
        <taxon>Cyanobacteriota</taxon>
        <taxon>Cyanophyceae</taxon>
        <taxon>Nodosilineales</taxon>
        <taxon>Cymatolegaceae</taxon>
        <taxon>Leptothoe</taxon>
        <taxon>Leptothoe kymatousa</taxon>
    </lineage>
</organism>
<dbReference type="InterPro" id="IPR024370">
    <property type="entry name" value="PBP_domain"/>
</dbReference>
<sequence>MQKSSSSVPLIITLVGLGLIASVFGFITFLASGGSEPALQSNKNSSSTQDNSRNNSAVNAPADAPKDNGNAIAAVQEVPKGLFNYGGSTTWVPIHEPANAVIAAAFPDFQLRYTLPTSDPPGSGTGIKMLLDGQLSFSESSRPLKGNEYDAAQQRGFALEQIPAAIDGIALAVNPELGMDGLSIEQIQAIYRGEIGNWSELGGPDIPLTAYSRTAAAAGTSEYFLESIVDAEAFGENVVFVGDTTTGVKEVANDPGGIYYASAPEIVNQCAIYAIPVSSREQPENFVNPFDNIWRTGQNCFNQKNTVNKEGFRSGDYALTRRLFVIVKADGAIDETAGRAYADILLSPEGQAVIEDTGFVGIR</sequence>
<evidence type="ECO:0000313" key="5">
    <source>
        <dbReference type="Proteomes" id="UP001196661"/>
    </source>
</evidence>
<dbReference type="RefSeq" id="WP_215618538.1">
    <property type="nucleotide sequence ID" value="NZ_JADOER010000009.1"/>
</dbReference>
<feature type="domain" description="PBP" evidence="3">
    <location>
        <begin position="83"/>
        <end position="349"/>
    </location>
</feature>
<evidence type="ECO:0000256" key="2">
    <source>
        <dbReference type="SAM" id="MobiDB-lite"/>
    </source>
</evidence>
<feature type="region of interest" description="Disordered" evidence="2">
    <location>
        <begin position="38"/>
        <end position="68"/>
    </location>
</feature>
<accession>A0ABS5Y4U3</accession>
<dbReference type="CDD" id="cd13566">
    <property type="entry name" value="PBP2_phosphate"/>
    <property type="match status" value="1"/>
</dbReference>
<dbReference type="SUPFAM" id="SSF53850">
    <property type="entry name" value="Periplasmic binding protein-like II"/>
    <property type="match status" value="1"/>
</dbReference>
<feature type="compositionally biased region" description="Polar residues" evidence="2">
    <location>
        <begin position="38"/>
        <end position="58"/>
    </location>
</feature>
<dbReference type="PANTHER" id="PTHR30570:SF1">
    <property type="entry name" value="PHOSPHATE-BINDING PROTEIN PSTS"/>
    <property type="match status" value="1"/>
</dbReference>
<evidence type="ECO:0000259" key="3">
    <source>
        <dbReference type="Pfam" id="PF12849"/>
    </source>
</evidence>
<proteinExistence type="predicted"/>
<comment type="caution">
    <text evidence="4">The sequence shown here is derived from an EMBL/GenBank/DDBJ whole genome shotgun (WGS) entry which is preliminary data.</text>
</comment>
<evidence type="ECO:0000256" key="1">
    <source>
        <dbReference type="ARBA" id="ARBA00022729"/>
    </source>
</evidence>
<dbReference type="Pfam" id="PF12849">
    <property type="entry name" value="PBP_like_2"/>
    <property type="match status" value="1"/>
</dbReference>
<keyword evidence="1" id="KW-0732">Signal</keyword>
<dbReference type="Gene3D" id="3.40.190.10">
    <property type="entry name" value="Periplasmic binding protein-like II"/>
    <property type="match status" value="2"/>
</dbReference>